<proteinExistence type="inferred from homology"/>
<dbReference type="SMART" id="SM00822">
    <property type="entry name" value="PKS_KR"/>
    <property type="match status" value="1"/>
</dbReference>
<dbReference type="Proteomes" id="UP001501358">
    <property type="component" value="Unassembled WGS sequence"/>
</dbReference>
<dbReference type="InterPro" id="IPR036291">
    <property type="entry name" value="NAD(P)-bd_dom_sf"/>
</dbReference>
<protein>
    <recommendedName>
        <fullName evidence="4">Ketoreductase domain-containing protein</fullName>
    </recommendedName>
</protein>
<dbReference type="PANTHER" id="PTHR43639:SF1">
    <property type="entry name" value="SHORT-CHAIN DEHYDROGENASE_REDUCTASE FAMILY PROTEIN"/>
    <property type="match status" value="1"/>
</dbReference>
<dbReference type="InterPro" id="IPR020904">
    <property type="entry name" value="Sc_DH/Rdtase_CS"/>
</dbReference>
<reference evidence="6" key="1">
    <citation type="journal article" date="2019" name="Int. J. Syst. Evol. Microbiol.">
        <title>The Global Catalogue of Microorganisms (GCM) 10K type strain sequencing project: providing services to taxonomists for standard genome sequencing and annotation.</title>
        <authorList>
            <consortium name="The Broad Institute Genomics Platform"/>
            <consortium name="The Broad Institute Genome Sequencing Center for Infectious Disease"/>
            <person name="Wu L."/>
            <person name="Ma J."/>
        </authorList>
    </citation>
    <scope>NUCLEOTIDE SEQUENCE [LARGE SCALE GENOMIC DNA]</scope>
    <source>
        <strain evidence="6">JCM 6307</strain>
    </source>
</reference>
<gene>
    <name evidence="5" type="ORF">GCM10010406_43630</name>
</gene>
<dbReference type="PRINTS" id="PR00420">
    <property type="entry name" value="RNGMNOXGNASE"/>
</dbReference>
<evidence type="ECO:0000313" key="5">
    <source>
        <dbReference type="EMBL" id="GAA2502396.1"/>
    </source>
</evidence>
<dbReference type="EMBL" id="BAAATA010000031">
    <property type="protein sequence ID" value="GAA2502396.1"/>
    <property type="molecule type" value="Genomic_DNA"/>
</dbReference>
<dbReference type="InterPro" id="IPR036188">
    <property type="entry name" value="FAD/NAD-bd_sf"/>
</dbReference>
<organism evidence="5 6">
    <name type="scientific">Streptomyces thermolineatus</name>
    <dbReference type="NCBI Taxonomy" id="44033"/>
    <lineage>
        <taxon>Bacteria</taxon>
        <taxon>Bacillati</taxon>
        <taxon>Actinomycetota</taxon>
        <taxon>Actinomycetes</taxon>
        <taxon>Kitasatosporales</taxon>
        <taxon>Streptomycetaceae</taxon>
        <taxon>Streptomyces</taxon>
    </lineage>
</organism>
<feature type="compositionally biased region" description="Low complexity" evidence="3">
    <location>
        <begin position="503"/>
        <end position="522"/>
    </location>
</feature>
<dbReference type="InterPro" id="IPR002938">
    <property type="entry name" value="FAD-bd"/>
</dbReference>
<dbReference type="PANTHER" id="PTHR43639">
    <property type="entry name" value="OXIDOREDUCTASE, SHORT-CHAIN DEHYDROGENASE/REDUCTASE FAMILY (AFU_ORTHOLOGUE AFUA_5G02870)"/>
    <property type="match status" value="1"/>
</dbReference>
<comment type="similarity">
    <text evidence="1">Belongs to the short-chain dehydrogenases/reductases (SDR) family.</text>
</comment>
<accession>A0ABP5ZU51</accession>
<dbReference type="RefSeq" id="WP_344384933.1">
    <property type="nucleotide sequence ID" value="NZ_BAAATA010000031.1"/>
</dbReference>
<dbReference type="Gene3D" id="3.40.50.720">
    <property type="entry name" value="NAD(P)-binding Rossmann-like Domain"/>
    <property type="match status" value="1"/>
</dbReference>
<evidence type="ECO:0000259" key="4">
    <source>
        <dbReference type="SMART" id="SM00822"/>
    </source>
</evidence>
<evidence type="ECO:0000256" key="3">
    <source>
        <dbReference type="SAM" id="MobiDB-lite"/>
    </source>
</evidence>
<dbReference type="Gene3D" id="3.30.70.2450">
    <property type="match status" value="1"/>
</dbReference>
<dbReference type="Pfam" id="PF21274">
    <property type="entry name" value="Rng_hyd_C"/>
    <property type="match status" value="1"/>
</dbReference>
<name>A0ABP5ZU51_9ACTN</name>
<sequence>MGEDRTSTQVVVVGAGPVGLMLAGELRLAGADVVVLEKLTTPTTESRASTLHARTMEILDSRGLLEPLGAVPNERGGHFGGIPLDLTLPGRHPGQWKVLQTRLEELLGRWAQDLGADVRRGHELTGLTVTGDHAEAEVRLPDGTTAFFRALCIVGCDGEDSTVRNLGGFDFPGADATRDMLRADVAGIDIPNRRFERLEGGLAIAARRPDGVTRVMVHEFGALPRTAQPGFADVAETWKRVTGEDIGAGTPLWVNSFGDASRQAARYRDHRLFLAGDAAHQQMPIGGQALNLGLQDAVNLGWKLAAQVQRRGPDGLLDSYHSERHAVGQRVLSNIRAQALLLLGPAEVEPVRQVLAELAAGSENVRAHLAGMISGLDIRHDVGPGRHPLLGRRLPHADITTAGPAAGSTATGSTAALLRGGRGVLLLLPGDEARREALRTLAAPWSDLVRTVTATSVSEDLAAPGTGALLVRPDGHVVWADTGDTELTTALNRWFGQPSRAAGAPAAHRAPAPARAPVAPTAQIPARIPAQTPVQTPAPAKKKRRTDMSRLTGKTALVTGSSRGMGRATALRLAQEGALVAVHYTANREAAEEVVALIEKDGGRAFTVRAELGVPGDVHELFLGLESGLRERTGTTDLDILVNNAGVMGGVKPEDTTPETFDRLFAVNAKAPFFLVQRALRNMPDGGRIINITSGLTRCANPDEIAYAMTKGAVDQLALHFAKYLGPRNITINSVAPGITRNDNPVFGIPEAVEQMAQLSAFNRVGEPEDVADVVAFLATDEARWITGSFVDATGGTLLG</sequence>
<evidence type="ECO:0000313" key="6">
    <source>
        <dbReference type="Proteomes" id="UP001501358"/>
    </source>
</evidence>
<evidence type="ECO:0000256" key="1">
    <source>
        <dbReference type="ARBA" id="ARBA00006484"/>
    </source>
</evidence>
<feature type="region of interest" description="Disordered" evidence="3">
    <location>
        <begin position="503"/>
        <end position="548"/>
    </location>
</feature>
<dbReference type="Gene3D" id="3.50.50.60">
    <property type="entry name" value="FAD/NAD(P)-binding domain"/>
    <property type="match status" value="2"/>
</dbReference>
<dbReference type="InterPro" id="IPR002347">
    <property type="entry name" value="SDR_fam"/>
</dbReference>
<dbReference type="PROSITE" id="PS00061">
    <property type="entry name" value="ADH_SHORT"/>
    <property type="match status" value="1"/>
</dbReference>
<feature type="compositionally biased region" description="Low complexity" evidence="3">
    <location>
        <begin position="529"/>
        <end position="539"/>
    </location>
</feature>
<dbReference type="Pfam" id="PF13561">
    <property type="entry name" value="adh_short_C2"/>
    <property type="match status" value="1"/>
</dbReference>
<dbReference type="SUPFAM" id="SSF51905">
    <property type="entry name" value="FAD/NAD(P)-binding domain"/>
    <property type="match status" value="1"/>
</dbReference>
<comment type="caution">
    <text evidence="5">The sequence shown here is derived from an EMBL/GenBank/DDBJ whole genome shotgun (WGS) entry which is preliminary data.</text>
</comment>
<feature type="domain" description="Ketoreductase" evidence="4">
    <location>
        <begin position="554"/>
        <end position="738"/>
    </location>
</feature>
<keyword evidence="2" id="KW-0560">Oxidoreductase</keyword>
<dbReference type="Pfam" id="PF01494">
    <property type="entry name" value="FAD_binding_3"/>
    <property type="match status" value="1"/>
</dbReference>
<evidence type="ECO:0000256" key="2">
    <source>
        <dbReference type="ARBA" id="ARBA00023002"/>
    </source>
</evidence>
<dbReference type="SUPFAM" id="SSF51735">
    <property type="entry name" value="NAD(P)-binding Rossmann-fold domains"/>
    <property type="match status" value="1"/>
</dbReference>
<dbReference type="InterPro" id="IPR057326">
    <property type="entry name" value="KR_dom"/>
</dbReference>
<keyword evidence="6" id="KW-1185">Reference proteome</keyword>
<dbReference type="Gene3D" id="3.40.30.120">
    <property type="match status" value="1"/>
</dbReference>